<evidence type="ECO:0000256" key="2">
    <source>
        <dbReference type="ARBA" id="ARBA00022754"/>
    </source>
</evidence>
<dbReference type="GO" id="GO:0005882">
    <property type="term" value="C:intermediate filament"/>
    <property type="evidence" value="ECO:0007669"/>
    <property type="project" value="UniProtKB-KW"/>
</dbReference>
<dbReference type="GO" id="GO:0005200">
    <property type="term" value="F:structural constituent of cytoskeleton"/>
    <property type="evidence" value="ECO:0007669"/>
    <property type="project" value="TreeGrafter"/>
</dbReference>
<evidence type="ECO:0000256" key="7">
    <source>
        <dbReference type="SAM" id="MobiDB-lite"/>
    </source>
</evidence>
<feature type="coiled-coil region" evidence="6">
    <location>
        <begin position="161"/>
        <end position="230"/>
    </location>
</feature>
<dbReference type="Gene3D" id="2.60.40.1260">
    <property type="entry name" value="Lamin Tail domain"/>
    <property type="match status" value="1"/>
</dbReference>
<accession>A0AAN8PLN3</accession>
<dbReference type="PROSITE" id="PS00226">
    <property type="entry name" value="IF_ROD_1"/>
    <property type="match status" value="1"/>
</dbReference>
<gene>
    <name evidence="10" type="ORF">SNE40_011444</name>
</gene>
<dbReference type="PANTHER" id="PTHR45721:SF11">
    <property type="entry name" value="LAMIN DM0-RELATED"/>
    <property type="match status" value="1"/>
</dbReference>
<dbReference type="AlphaFoldDB" id="A0AAN8PLN3"/>
<dbReference type="GO" id="GO:0006998">
    <property type="term" value="P:nuclear envelope organization"/>
    <property type="evidence" value="ECO:0007669"/>
    <property type="project" value="TreeGrafter"/>
</dbReference>
<name>A0AAN8PLN3_PATCE</name>
<keyword evidence="11" id="KW-1185">Reference proteome</keyword>
<dbReference type="GO" id="GO:0051664">
    <property type="term" value="P:nuclear pore localization"/>
    <property type="evidence" value="ECO:0007669"/>
    <property type="project" value="TreeGrafter"/>
</dbReference>
<proteinExistence type="inferred from homology"/>
<evidence type="ECO:0000256" key="1">
    <source>
        <dbReference type="ARBA" id="ARBA00004123"/>
    </source>
</evidence>
<dbReference type="SUPFAM" id="SSF64593">
    <property type="entry name" value="Intermediate filament protein, coiled coil region"/>
    <property type="match status" value="2"/>
</dbReference>
<dbReference type="GO" id="GO:0031507">
    <property type="term" value="P:heterochromatin formation"/>
    <property type="evidence" value="ECO:0007669"/>
    <property type="project" value="TreeGrafter"/>
</dbReference>
<dbReference type="SMART" id="SM01391">
    <property type="entry name" value="Filament"/>
    <property type="match status" value="1"/>
</dbReference>
<dbReference type="GO" id="GO:0005652">
    <property type="term" value="C:nuclear lamina"/>
    <property type="evidence" value="ECO:0007669"/>
    <property type="project" value="TreeGrafter"/>
</dbReference>
<dbReference type="PANTHER" id="PTHR45721">
    <property type="entry name" value="LAMIN DM0-RELATED"/>
    <property type="match status" value="1"/>
</dbReference>
<feature type="compositionally biased region" description="Low complexity" evidence="7">
    <location>
        <begin position="414"/>
        <end position="423"/>
    </location>
</feature>
<keyword evidence="2 5" id="KW-0403">Intermediate filament</keyword>
<feature type="coiled-coil region" evidence="6">
    <location>
        <begin position="312"/>
        <end position="406"/>
    </location>
</feature>
<dbReference type="PROSITE" id="PS51842">
    <property type="entry name" value="IF_ROD_2"/>
    <property type="match status" value="1"/>
</dbReference>
<evidence type="ECO:0000256" key="5">
    <source>
        <dbReference type="RuleBase" id="RU000685"/>
    </source>
</evidence>
<dbReference type="InterPro" id="IPR001322">
    <property type="entry name" value="Lamin_tail_dom"/>
</dbReference>
<dbReference type="Gene3D" id="1.20.5.170">
    <property type="match status" value="1"/>
</dbReference>
<dbReference type="InterPro" id="IPR039008">
    <property type="entry name" value="IF_rod_dom"/>
</dbReference>
<sequence>MESRSKKVTKTTYHKSRSGGESMSSSSTSSGSTPRSRERPPSPVRITRHEEQQELQGLNDRLAAYIDRVRYLENENNRLNVQVRTSEEVVRREVSKVKSLFESELNDARRLLDETAKEKARLQLEVNKYKSDYDDISGKFARKERDWKAAEKKLLEIETTLTELRGRTADAESQRKHFEKENDKLRSEIAALERQLAACKKQLEEETLRRVDLENRVQSLKEELAFKSQVYESELEESRVRTTTEISQIDGAYQDEYEARLADALHELREQHEADLMSVKSELEVLYQTKVGDLQDQVDRSGSAAGSAWEEMRVTRSKLDEISSELARLRSENAGYESRIRELEGQLSRDRDMYMGRLHTKDIELSHLREELDTQLKEYAELLEIKIKLDREIMAYRKLLEGEEERLNMSQEFSSPRRSGSSSLIIKSTGKGSKRKRVETEERTEEFSSHSSMTEQGKIGIEADEDGKFVKITNLTDEEIHVGNWKLEHKAGDAEVTYKFHRNLILKGNSTMTVWSSDQEVTHDPPSDLVMKNKQWASAKDSETSLINNDGKLEGKLIRHNSMVKSMSSFRSSIRRPDEVDGVEVQDKEKCAIM</sequence>
<comment type="subcellular location">
    <subcellularLocation>
        <location evidence="1">Nucleus</location>
    </subcellularLocation>
</comment>
<keyword evidence="3 6" id="KW-0175">Coiled coil</keyword>
<feature type="region of interest" description="Disordered" evidence="7">
    <location>
        <begin position="1"/>
        <end position="52"/>
    </location>
</feature>
<dbReference type="Gene3D" id="1.20.5.500">
    <property type="entry name" value="Single helix bin"/>
    <property type="match status" value="1"/>
</dbReference>
<evidence type="ECO:0000259" key="8">
    <source>
        <dbReference type="PROSITE" id="PS51841"/>
    </source>
</evidence>
<evidence type="ECO:0000313" key="11">
    <source>
        <dbReference type="Proteomes" id="UP001347796"/>
    </source>
</evidence>
<dbReference type="InterPro" id="IPR036415">
    <property type="entry name" value="Lamin_tail_dom_sf"/>
</dbReference>
<keyword evidence="4" id="KW-0539">Nucleus</keyword>
<dbReference type="Proteomes" id="UP001347796">
    <property type="component" value="Unassembled WGS sequence"/>
</dbReference>
<dbReference type="GO" id="GO:0007097">
    <property type="term" value="P:nuclear migration"/>
    <property type="evidence" value="ECO:0007669"/>
    <property type="project" value="TreeGrafter"/>
</dbReference>
<dbReference type="Pfam" id="PF00038">
    <property type="entry name" value="Filament"/>
    <property type="match status" value="1"/>
</dbReference>
<dbReference type="Gene3D" id="1.20.5.1160">
    <property type="entry name" value="Vasodilator-stimulated phosphoprotein"/>
    <property type="match status" value="1"/>
</dbReference>
<dbReference type="GO" id="GO:0090435">
    <property type="term" value="P:protein localization to nuclear envelope"/>
    <property type="evidence" value="ECO:0007669"/>
    <property type="project" value="TreeGrafter"/>
</dbReference>
<feature type="compositionally biased region" description="Basic and acidic residues" evidence="7">
    <location>
        <begin position="438"/>
        <end position="448"/>
    </location>
</feature>
<feature type="region of interest" description="Disordered" evidence="7">
    <location>
        <begin position="406"/>
        <end position="458"/>
    </location>
</feature>
<feature type="compositionally biased region" description="Low complexity" evidence="7">
    <location>
        <begin position="19"/>
        <end position="34"/>
    </location>
</feature>
<dbReference type="SUPFAM" id="SSF74853">
    <property type="entry name" value="Lamin A/C globular tail domain"/>
    <property type="match status" value="1"/>
</dbReference>
<feature type="domain" description="LTD" evidence="8">
    <location>
        <begin position="449"/>
        <end position="587"/>
    </location>
</feature>
<evidence type="ECO:0000259" key="9">
    <source>
        <dbReference type="PROSITE" id="PS51842"/>
    </source>
</evidence>
<comment type="caution">
    <text evidence="10">The sequence shown here is derived from an EMBL/GenBank/DDBJ whole genome shotgun (WGS) entry which is preliminary data.</text>
</comment>
<dbReference type="InterPro" id="IPR018039">
    <property type="entry name" value="IF_conserved"/>
</dbReference>
<evidence type="ECO:0000313" key="10">
    <source>
        <dbReference type="EMBL" id="KAK6178979.1"/>
    </source>
</evidence>
<feature type="domain" description="IF rod" evidence="9">
    <location>
        <begin position="51"/>
        <end position="407"/>
    </location>
</feature>
<dbReference type="PROSITE" id="PS51841">
    <property type="entry name" value="LTD"/>
    <property type="match status" value="1"/>
</dbReference>
<evidence type="ECO:0000256" key="3">
    <source>
        <dbReference type="ARBA" id="ARBA00023054"/>
    </source>
</evidence>
<reference evidence="10 11" key="1">
    <citation type="submission" date="2024-01" db="EMBL/GenBank/DDBJ databases">
        <title>The genome of the rayed Mediterranean limpet Patella caerulea (Linnaeus, 1758).</title>
        <authorList>
            <person name="Anh-Thu Weber A."/>
            <person name="Halstead-Nussloch G."/>
        </authorList>
    </citation>
    <scope>NUCLEOTIDE SEQUENCE [LARGE SCALE GENOMIC DNA]</scope>
    <source>
        <strain evidence="10">AATW-2023a</strain>
        <tissue evidence="10">Whole specimen</tissue>
    </source>
</reference>
<organism evidence="10 11">
    <name type="scientific">Patella caerulea</name>
    <name type="common">Rayed Mediterranean limpet</name>
    <dbReference type="NCBI Taxonomy" id="87958"/>
    <lineage>
        <taxon>Eukaryota</taxon>
        <taxon>Metazoa</taxon>
        <taxon>Spiralia</taxon>
        <taxon>Lophotrochozoa</taxon>
        <taxon>Mollusca</taxon>
        <taxon>Gastropoda</taxon>
        <taxon>Patellogastropoda</taxon>
        <taxon>Patelloidea</taxon>
        <taxon>Patellidae</taxon>
        <taxon>Patella</taxon>
    </lineage>
</organism>
<protein>
    <submittedName>
        <fullName evidence="10">Uncharacterized protein</fullName>
    </submittedName>
</protein>
<evidence type="ECO:0000256" key="6">
    <source>
        <dbReference type="SAM" id="Coils"/>
    </source>
</evidence>
<dbReference type="EMBL" id="JAZGQO010000008">
    <property type="protein sequence ID" value="KAK6178979.1"/>
    <property type="molecule type" value="Genomic_DNA"/>
</dbReference>
<dbReference type="Pfam" id="PF00932">
    <property type="entry name" value="LTD"/>
    <property type="match status" value="1"/>
</dbReference>
<feature type="coiled-coil region" evidence="6">
    <location>
        <begin position="254"/>
        <end position="282"/>
    </location>
</feature>
<comment type="similarity">
    <text evidence="5">Belongs to the intermediate filament family.</text>
</comment>
<evidence type="ECO:0000256" key="4">
    <source>
        <dbReference type="ARBA" id="ARBA00023242"/>
    </source>
</evidence>
<feature type="compositionally biased region" description="Basic residues" evidence="7">
    <location>
        <begin position="1"/>
        <end position="17"/>
    </location>
</feature>